<dbReference type="InterPro" id="IPR017938">
    <property type="entry name" value="Riboflavin_synthase-like_b-brl"/>
</dbReference>
<dbReference type="SUPFAM" id="SSF52343">
    <property type="entry name" value="Ferredoxin reductase-like, C-terminal NADP-linked domain"/>
    <property type="match status" value="1"/>
</dbReference>
<dbReference type="PROSITE" id="PS00197">
    <property type="entry name" value="2FE2S_FER_1"/>
    <property type="match status" value="1"/>
</dbReference>
<evidence type="ECO:0000256" key="4">
    <source>
        <dbReference type="ARBA" id="ARBA00023002"/>
    </source>
</evidence>
<dbReference type="OrthoDB" id="9801223at2"/>
<dbReference type="PROSITE" id="PS51384">
    <property type="entry name" value="FAD_FR"/>
    <property type="match status" value="1"/>
</dbReference>
<evidence type="ECO:0000313" key="10">
    <source>
        <dbReference type="Proteomes" id="UP000315235"/>
    </source>
</evidence>
<keyword evidence="3" id="KW-0479">Metal-binding</keyword>
<dbReference type="PRINTS" id="PR00409">
    <property type="entry name" value="PHDIOXRDTASE"/>
</dbReference>
<dbReference type="AlphaFoldDB" id="A0A553GXD8"/>
<keyword evidence="4" id="KW-0560">Oxidoreductase</keyword>
<dbReference type="InterPro" id="IPR001041">
    <property type="entry name" value="2Fe-2S_ferredoxin-type"/>
</dbReference>
<dbReference type="SUPFAM" id="SSF54292">
    <property type="entry name" value="2Fe-2S ferredoxin-like"/>
    <property type="match status" value="1"/>
</dbReference>
<dbReference type="GO" id="GO:0016491">
    <property type="term" value="F:oxidoreductase activity"/>
    <property type="evidence" value="ECO:0007669"/>
    <property type="project" value="UniProtKB-KW"/>
</dbReference>
<dbReference type="Pfam" id="PF00111">
    <property type="entry name" value="Fer2"/>
    <property type="match status" value="1"/>
</dbReference>
<evidence type="ECO:0000256" key="3">
    <source>
        <dbReference type="ARBA" id="ARBA00022723"/>
    </source>
</evidence>
<protein>
    <submittedName>
        <fullName evidence="9">Oxidoreductase</fullName>
    </submittedName>
</protein>
<evidence type="ECO:0000256" key="5">
    <source>
        <dbReference type="ARBA" id="ARBA00023004"/>
    </source>
</evidence>
<dbReference type="Gene3D" id="2.40.30.10">
    <property type="entry name" value="Translation factors"/>
    <property type="match status" value="1"/>
</dbReference>
<dbReference type="InterPro" id="IPR012675">
    <property type="entry name" value="Beta-grasp_dom_sf"/>
</dbReference>
<dbReference type="InterPro" id="IPR050415">
    <property type="entry name" value="MRET"/>
</dbReference>
<name>A0A553GXD8_9PSED</name>
<dbReference type="Gene3D" id="3.40.50.80">
    <property type="entry name" value="Nucleotide-binding domain of ferredoxin-NADP reductase (FNR) module"/>
    <property type="match status" value="1"/>
</dbReference>
<dbReference type="PANTHER" id="PTHR47354:SF1">
    <property type="entry name" value="CARNITINE MONOOXYGENASE REDUCTASE SUBUNIT"/>
    <property type="match status" value="1"/>
</dbReference>
<proteinExistence type="predicted"/>
<keyword evidence="10" id="KW-1185">Reference proteome</keyword>
<dbReference type="SUPFAM" id="SSF63380">
    <property type="entry name" value="Riboflavin synthase domain-like"/>
    <property type="match status" value="1"/>
</dbReference>
<feature type="domain" description="2Fe-2S ferredoxin-type" evidence="7">
    <location>
        <begin position="286"/>
        <end position="372"/>
    </location>
</feature>
<dbReference type="PANTHER" id="PTHR47354">
    <property type="entry name" value="NADH OXIDOREDUCTASE HCR"/>
    <property type="match status" value="1"/>
</dbReference>
<dbReference type="Gene3D" id="3.10.20.30">
    <property type="match status" value="1"/>
</dbReference>
<reference evidence="9 10" key="1">
    <citation type="submission" date="2019-07" db="EMBL/GenBank/DDBJ databases">
        <title>Pseudomonas mangiferae sp. nov., isolated from bark of mango tree in Thailand.</title>
        <authorList>
            <person name="Srisuk N."/>
            <person name="Anurat P."/>
        </authorList>
    </citation>
    <scope>NUCLEOTIDE SEQUENCE [LARGE SCALE GENOMIC DNA]</scope>
    <source>
        <strain evidence="9 10">DMKU_BBB3-04</strain>
    </source>
</reference>
<dbReference type="CDD" id="cd00207">
    <property type="entry name" value="fer2"/>
    <property type="match status" value="1"/>
</dbReference>
<dbReference type="InterPro" id="IPR017927">
    <property type="entry name" value="FAD-bd_FR_type"/>
</dbReference>
<keyword evidence="5" id="KW-0408">Iron</keyword>
<dbReference type="InterPro" id="IPR036010">
    <property type="entry name" value="2Fe-2S_ferredoxin-like_sf"/>
</dbReference>
<evidence type="ECO:0000259" key="8">
    <source>
        <dbReference type="PROSITE" id="PS51384"/>
    </source>
</evidence>
<evidence type="ECO:0000313" key="9">
    <source>
        <dbReference type="EMBL" id="TRX74169.1"/>
    </source>
</evidence>
<evidence type="ECO:0000256" key="6">
    <source>
        <dbReference type="ARBA" id="ARBA00023014"/>
    </source>
</evidence>
<dbReference type="GO" id="GO:0051537">
    <property type="term" value="F:2 iron, 2 sulfur cluster binding"/>
    <property type="evidence" value="ECO:0007669"/>
    <property type="project" value="UniProtKB-KW"/>
</dbReference>
<keyword evidence="1" id="KW-0285">Flavoprotein</keyword>
<organism evidence="9 10">
    <name type="scientific">Pseudomonas mangiferae</name>
    <dbReference type="NCBI Taxonomy" id="2593654"/>
    <lineage>
        <taxon>Bacteria</taxon>
        <taxon>Pseudomonadati</taxon>
        <taxon>Pseudomonadota</taxon>
        <taxon>Gammaproteobacteria</taxon>
        <taxon>Pseudomonadales</taxon>
        <taxon>Pseudomonadaceae</taxon>
        <taxon>Pseudomonas</taxon>
    </lineage>
</organism>
<evidence type="ECO:0000256" key="2">
    <source>
        <dbReference type="ARBA" id="ARBA00022714"/>
    </source>
</evidence>
<dbReference type="CDD" id="cd06185">
    <property type="entry name" value="PDR_like"/>
    <property type="match status" value="1"/>
</dbReference>
<comment type="caution">
    <text evidence="9">The sequence shown here is derived from an EMBL/GenBank/DDBJ whole genome shotgun (WGS) entry which is preliminary data.</text>
</comment>
<gene>
    <name evidence="9" type="ORF">FM069_13625</name>
</gene>
<accession>A0A553GXD8</accession>
<dbReference type="InterPro" id="IPR006058">
    <property type="entry name" value="2Fe2S_fd_BS"/>
</dbReference>
<keyword evidence="6" id="KW-0411">Iron-sulfur</keyword>
<dbReference type="EMBL" id="VJOY01000009">
    <property type="protein sequence ID" value="TRX74169.1"/>
    <property type="molecule type" value="Genomic_DNA"/>
</dbReference>
<dbReference type="PROSITE" id="PS51085">
    <property type="entry name" value="2FE2S_FER_2"/>
    <property type="match status" value="1"/>
</dbReference>
<feature type="domain" description="FAD-binding FR-type" evidence="8">
    <location>
        <begin position="56"/>
        <end position="158"/>
    </location>
</feature>
<dbReference type="Proteomes" id="UP000315235">
    <property type="component" value="Unassembled WGS sequence"/>
</dbReference>
<evidence type="ECO:0000259" key="7">
    <source>
        <dbReference type="PROSITE" id="PS51085"/>
    </source>
</evidence>
<evidence type="ECO:0000256" key="1">
    <source>
        <dbReference type="ARBA" id="ARBA00022630"/>
    </source>
</evidence>
<dbReference type="GO" id="GO:0046872">
    <property type="term" value="F:metal ion binding"/>
    <property type="evidence" value="ECO:0007669"/>
    <property type="project" value="UniProtKB-KW"/>
</dbReference>
<dbReference type="InterPro" id="IPR039261">
    <property type="entry name" value="FNR_nucleotide-bd"/>
</dbReference>
<keyword evidence="2" id="KW-0001">2Fe-2S</keyword>
<sequence length="372" mass="40468">MRVFSNPCSLNCRDATSRIFSRRWLLVFSLCPGAATRTPRHDEFATMGTASMRTADTDFDVRLTAASMLSDGIRLFELQSATAAPLPAFEAGASLAVHLAPGLTRHYSLLDDPATRGRYRIAVKRESPSRGGSEAMHGLQVGRILRVSLAPNNFPLRPGPGSTLLLGAGIGITPLLSMAHQLARDGRDFRLVYYCREARDLHLFDDLLDPRWGERVEKHASRLGPPTRERLAQLAGTLPAATQVYACGPAGFIDTARTRLEPRLGPGQFFEERFQADPAQAGGDGFSVQLGAQGEVLWVPGDKSIVQVLREAGVAVETSCEMGLCGTCLMRVVEGEPLHRDSYLTDPEKAEGRLIITCVSRCASGRLVLERP</sequence>